<comment type="caution">
    <text evidence="2">The sequence shown here is derived from an EMBL/GenBank/DDBJ whole genome shotgun (WGS) entry which is preliminary data.</text>
</comment>
<keyword evidence="3" id="KW-1185">Reference proteome</keyword>
<accession>A0A9W6NYV3</accession>
<keyword evidence="1" id="KW-0472">Membrane</keyword>
<evidence type="ECO:0000256" key="1">
    <source>
        <dbReference type="SAM" id="Phobius"/>
    </source>
</evidence>
<dbReference type="PANTHER" id="PTHR28008:SF1">
    <property type="entry name" value="DOMAIN PROTEIN, PUTATIVE (AFU_ORTHOLOGUE AFUA_3G10980)-RELATED"/>
    <property type="match status" value="1"/>
</dbReference>
<evidence type="ECO:0008006" key="4">
    <source>
        <dbReference type="Google" id="ProtNLM"/>
    </source>
</evidence>
<dbReference type="EMBL" id="BSFQ01000029">
    <property type="protein sequence ID" value="GLL14203.1"/>
    <property type="molecule type" value="Genomic_DNA"/>
</dbReference>
<sequence length="114" mass="11916">MRRLSFALAVLVSLLVLFLPASGVPTAPPGVDKLVHLGVFALLGLTGRWAGVPPLPLVLALAGYAGISEVLQGLLPIGRSPEVLDAVVDCVGVSIGVALHELLARRARRQQDRP</sequence>
<feature type="transmembrane region" description="Helical" evidence="1">
    <location>
        <begin position="57"/>
        <end position="77"/>
    </location>
</feature>
<name>A0A9W6NYV3_9PSEU</name>
<dbReference type="RefSeq" id="WP_037041381.1">
    <property type="nucleotide sequence ID" value="NZ_BAAAUZ010000055.1"/>
</dbReference>
<gene>
    <name evidence="2" type="ORF">GCM10017577_53500</name>
</gene>
<evidence type="ECO:0000313" key="2">
    <source>
        <dbReference type="EMBL" id="GLL14203.1"/>
    </source>
</evidence>
<reference evidence="2" key="1">
    <citation type="journal article" date="2014" name="Int. J. Syst. Evol. Microbiol.">
        <title>Complete genome sequence of Corynebacterium casei LMG S-19264T (=DSM 44701T), isolated from a smear-ripened cheese.</title>
        <authorList>
            <consortium name="US DOE Joint Genome Institute (JGI-PGF)"/>
            <person name="Walter F."/>
            <person name="Albersmeier A."/>
            <person name="Kalinowski J."/>
            <person name="Ruckert C."/>
        </authorList>
    </citation>
    <scope>NUCLEOTIDE SEQUENCE</scope>
    <source>
        <strain evidence="2">VKM Ac-1069</strain>
    </source>
</reference>
<keyword evidence="1" id="KW-0812">Transmembrane</keyword>
<evidence type="ECO:0000313" key="3">
    <source>
        <dbReference type="Proteomes" id="UP001143463"/>
    </source>
</evidence>
<proteinExistence type="predicted"/>
<protein>
    <recommendedName>
        <fullName evidence="4">VanZ like family protein</fullName>
    </recommendedName>
</protein>
<dbReference type="Proteomes" id="UP001143463">
    <property type="component" value="Unassembled WGS sequence"/>
</dbReference>
<organism evidence="2 3">
    <name type="scientific">Pseudonocardia halophobica</name>
    <dbReference type="NCBI Taxonomy" id="29401"/>
    <lineage>
        <taxon>Bacteria</taxon>
        <taxon>Bacillati</taxon>
        <taxon>Actinomycetota</taxon>
        <taxon>Actinomycetes</taxon>
        <taxon>Pseudonocardiales</taxon>
        <taxon>Pseudonocardiaceae</taxon>
        <taxon>Pseudonocardia</taxon>
    </lineage>
</organism>
<reference evidence="2" key="2">
    <citation type="submission" date="2023-01" db="EMBL/GenBank/DDBJ databases">
        <authorList>
            <person name="Sun Q."/>
            <person name="Evtushenko L."/>
        </authorList>
    </citation>
    <scope>NUCLEOTIDE SEQUENCE</scope>
    <source>
        <strain evidence="2">VKM Ac-1069</strain>
    </source>
</reference>
<dbReference type="AlphaFoldDB" id="A0A9W6NYV3"/>
<dbReference type="PANTHER" id="PTHR28008">
    <property type="entry name" value="DOMAIN PROTEIN, PUTATIVE (AFU_ORTHOLOGUE AFUA_3G10980)-RELATED"/>
    <property type="match status" value="1"/>
</dbReference>
<keyword evidence="1" id="KW-1133">Transmembrane helix</keyword>